<proteinExistence type="inferred from homology"/>
<dbReference type="Gene3D" id="3.30.2350.10">
    <property type="entry name" value="Pseudouridine synthase"/>
    <property type="match status" value="1"/>
</dbReference>
<keyword evidence="2" id="KW-0732">Signal</keyword>
<dbReference type="EMBL" id="BDSP01000177">
    <property type="protein sequence ID" value="GAX22021.1"/>
    <property type="molecule type" value="Genomic_DNA"/>
</dbReference>
<dbReference type="AlphaFoldDB" id="A0A1Z5K7F0"/>
<organism evidence="4 5">
    <name type="scientific">Fistulifera solaris</name>
    <name type="common">Oleaginous diatom</name>
    <dbReference type="NCBI Taxonomy" id="1519565"/>
    <lineage>
        <taxon>Eukaryota</taxon>
        <taxon>Sar</taxon>
        <taxon>Stramenopiles</taxon>
        <taxon>Ochrophyta</taxon>
        <taxon>Bacillariophyta</taxon>
        <taxon>Bacillariophyceae</taxon>
        <taxon>Bacillariophycidae</taxon>
        <taxon>Naviculales</taxon>
        <taxon>Naviculaceae</taxon>
        <taxon>Fistulifera</taxon>
    </lineage>
</organism>
<evidence type="ECO:0000313" key="5">
    <source>
        <dbReference type="Proteomes" id="UP000198406"/>
    </source>
</evidence>
<dbReference type="SUPFAM" id="SSF55120">
    <property type="entry name" value="Pseudouridine synthase"/>
    <property type="match status" value="1"/>
</dbReference>
<gene>
    <name evidence="4" type="ORF">FisN_6Hh268</name>
</gene>
<keyword evidence="5" id="KW-1185">Reference proteome</keyword>
<dbReference type="InterPro" id="IPR020103">
    <property type="entry name" value="PsdUridine_synth_cat_dom_sf"/>
</dbReference>
<dbReference type="Proteomes" id="UP000198406">
    <property type="component" value="Unassembled WGS sequence"/>
</dbReference>
<reference evidence="4 5" key="1">
    <citation type="journal article" date="2015" name="Plant Cell">
        <title>Oil accumulation by the oleaginous diatom Fistulifera solaris as revealed by the genome and transcriptome.</title>
        <authorList>
            <person name="Tanaka T."/>
            <person name="Maeda Y."/>
            <person name="Veluchamy A."/>
            <person name="Tanaka M."/>
            <person name="Abida H."/>
            <person name="Marechal E."/>
            <person name="Bowler C."/>
            <person name="Muto M."/>
            <person name="Sunaga Y."/>
            <person name="Tanaka M."/>
            <person name="Yoshino T."/>
            <person name="Taniguchi T."/>
            <person name="Fukuda Y."/>
            <person name="Nemoto M."/>
            <person name="Matsumoto M."/>
            <person name="Wong P.S."/>
            <person name="Aburatani S."/>
            <person name="Fujibuchi W."/>
        </authorList>
    </citation>
    <scope>NUCLEOTIDE SEQUENCE [LARGE SCALE GENOMIC DNA]</scope>
    <source>
        <strain evidence="4 5">JPCC DA0580</strain>
    </source>
</reference>
<comment type="caution">
    <text evidence="4">The sequence shown here is derived from an EMBL/GenBank/DDBJ whole genome shotgun (WGS) entry which is preliminary data.</text>
</comment>
<sequence>MCWSPGVVSRVLLFACLHFYLTHSFTASRTAVQPLRNTVRTFATEAAVQIEGNITIVAKSDDYLVVDKPPSVVCHHSEWTGSRSQQEIPMLQRVRQAVGSRINLVHRLDRVCSGCLLVTYQKDDGDMTAIFSQAMAENATKTYIALVRGEGILHGEDLKQKGWFLVDRPIKNERGVLHEASTWFRFVAGQPEVDGQPRASLVLARPRTGRWHQIRRHLNGLSHPILGDSSHGNSKVNQEWRSQRGMLPERTCLHLARLQLSTETFQIDARSNLAPDMLKLLQVHLPAVLEEALPLLHEEGITLVDNDREVEILPYTIADETQPNDI</sequence>
<protein>
    <recommendedName>
        <fullName evidence="3">Pseudouridine synthase RsuA/RluA-like domain-containing protein</fullName>
    </recommendedName>
</protein>
<dbReference type="PANTHER" id="PTHR21600:SF87">
    <property type="entry name" value="RNA PSEUDOURIDYLATE SYNTHASE DOMAIN-CONTAINING PROTEIN 1"/>
    <property type="match status" value="1"/>
</dbReference>
<evidence type="ECO:0000313" key="4">
    <source>
        <dbReference type="EMBL" id="GAX22021.1"/>
    </source>
</evidence>
<accession>A0A1Z5K7F0</accession>
<feature type="chain" id="PRO_5013006807" description="Pseudouridine synthase RsuA/RluA-like domain-containing protein" evidence="2">
    <location>
        <begin position="25"/>
        <end position="326"/>
    </location>
</feature>
<evidence type="ECO:0000256" key="2">
    <source>
        <dbReference type="SAM" id="SignalP"/>
    </source>
</evidence>
<evidence type="ECO:0000259" key="3">
    <source>
        <dbReference type="Pfam" id="PF00849"/>
    </source>
</evidence>
<feature type="signal peptide" evidence="2">
    <location>
        <begin position="1"/>
        <end position="24"/>
    </location>
</feature>
<evidence type="ECO:0000256" key="1">
    <source>
        <dbReference type="ARBA" id="ARBA00010876"/>
    </source>
</evidence>
<dbReference type="InterPro" id="IPR050188">
    <property type="entry name" value="RluA_PseudoU_synthase"/>
</dbReference>
<dbReference type="InParanoid" id="A0A1Z5K7F0"/>
<dbReference type="GO" id="GO:0009982">
    <property type="term" value="F:pseudouridine synthase activity"/>
    <property type="evidence" value="ECO:0007669"/>
    <property type="project" value="InterPro"/>
</dbReference>
<name>A0A1Z5K7F0_FISSO</name>
<dbReference type="Pfam" id="PF00849">
    <property type="entry name" value="PseudoU_synth_2"/>
    <property type="match status" value="1"/>
</dbReference>
<dbReference type="GO" id="GO:0003723">
    <property type="term" value="F:RNA binding"/>
    <property type="evidence" value="ECO:0007669"/>
    <property type="project" value="InterPro"/>
</dbReference>
<dbReference type="GO" id="GO:0000455">
    <property type="term" value="P:enzyme-directed rRNA pseudouridine synthesis"/>
    <property type="evidence" value="ECO:0007669"/>
    <property type="project" value="TreeGrafter"/>
</dbReference>
<feature type="domain" description="Pseudouridine synthase RsuA/RluA-like" evidence="3">
    <location>
        <begin position="62"/>
        <end position="219"/>
    </location>
</feature>
<comment type="similarity">
    <text evidence="1">Belongs to the pseudouridine synthase RluA family.</text>
</comment>
<dbReference type="InterPro" id="IPR006145">
    <property type="entry name" value="PsdUridine_synth_RsuA/RluA"/>
</dbReference>
<dbReference type="OrthoDB" id="424794at2759"/>
<dbReference type="PANTHER" id="PTHR21600">
    <property type="entry name" value="MITOCHONDRIAL RNA PSEUDOURIDINE SYNTHASE"/>
    <property type="match status" value="1"/>
</dbReference>